<feature type="transmembrane region" description="Helical" evidence="1">
    <location>
        <begin position="239"/>
        <end position="257"/>
    </location>
</feature>
<dbReference type="SMART" id="SM00014">
    <property type="entry name" value="acidPPc"/>
    <property type="match status" value="1"/>
</dbReference>
<keyword evidence="1" id="KW-0472">Membrane</keyword>
<dbReference type="EMBL" id="WTVQ01000018">
    <property type="protein sequence ID" value="NMG75543.1"/>
    <property type="molecule type" value="Genomic_DNA"/>
</dbReference>
<dbReference type="PANTHER" id="PTHR14969:SF13">
    <property type="entry name" value="AT30094P"/>
    <property type="match status" value="1"/>
</dbReference>
<name>A0ABX1QB36_9RHOO</name>
<keyword evidence="1" id="KW-1133">Transmembrane helix</keyword>
<feature type="transmembrane region" description="Helical" evidence="1">
    <location>
        <begin position="214"/>
        <end position="233"/>
    </location>
</feature>
<dbReference type="InterPro" id="IPR000326">
    <property type="entry name" value="PAP2/HPO"/>
</dbReference>
<feature type="transmembrane region" description="Helical" evidence="1">
    <location>
        <begin position="184"/>
        <end position="202"/>
    </location>
</feature>
<sequence>MTSETPSSLPGNESTYWIVAPAGILALLALATLASGRNTEWFVEWNSIATAVPAFLWAGVTNIGSTSGAFALLAGWLAWRPRWIAAAVLAVPAGAAYTHGLKEFFAEPRPAAVLPPEQIQIIGEALRTGSFPSGHSTTAFGFAAVVALCSLMTGTRRIALLALTVAALVAFSRVAVGAHWPLDIFAGGAGGWLCGAIGVWWSARWRFWTTPGGVRVLAILMAALSISLIFEELGYPQGVWTQYVLAAWGLAGAFIALKTGGRRSVN</sequence>
<dbReference type="Proteomes" id="UP000648984">
    <property type="component" value="Unassembled WGS sequence"/>
</dbReference>
<feature type="transmembrane region" description="Helical" evidence="1">
    <location>
        <begin position="158"/>
        <end position="178"/>
    </location>
</feature>
<evidence type="ECO:0000256" key="1">
    <source>
        <dbReference type="SAM" id="Phobius"/>
    </source>
</evidence>
<organism evidence="3 4">
    <name type="scientific">Aromatoleum diolicum</name>
    <dbReference type="NCBI Taxonomy" id="75796"/>
    <lineage>
        <taxon>Bacteria</taxon>
        <taxon>Pseudomonadati</taxon>
        <taxon>Pseudomonadota</taxon>
        <taxon>Betaproteobacteria</taxon>
        <taxon>Rhodocyclales</taxon>
        <taxon>Rhodocyclaceae</taxon>
        <taxon>Aromatoleum</taxon>
    </lineage>
</organism>
<dbReference type="Gene3D" id="1.20.144.10">
    <property type="entry name" value="Phosphatidic acid phosphatase type 2/haloperoxidase"/>
    <property type="match status" value="1"/>
</dbReference>
<dbReference type="SUPFAM" id="SSF48317">
    <property type="entry name" value="Acid phosphatase/Vanadium-dependent haloperoxidase"/>
    <property type="match status" value="1"/>
</dbReference>
<dbReference type="PANTHER" id="PTHR14969">
    <property type="entry name" value="SPHINGOSINE-1-PHOSPHATE PHOSPHOHYDROLASE"/>
    <property type="match status" value="1"/>
</dbReference>
<dbReference type="RefSeq" id="WP_169260691.1">
    <property type="nucleotide sequence ID" value="NZ_WTVQ01000018.1"/>
</dbReference>
<gene>
    <name evidence="3" type="ORF">GPA25_12320</name>
</gene>
<evidence type="ECO:0000313" key="3">
    <source>
        <dbReference type="EMBL" id="NMG75543.1"/>
    </source>
</evidence>
<proteinExistence type="predicted"/>
<feature type="domain" description="Phosphatidic acid phosphatase type 2/haloperoxidase" evidence="2">
    <location>
        <begin position="82"/>
        <end position="199"/>
    </location>
</feature>
<dbReference type="Pfam" id="PF01569">
    <property type="entry name" value="PAP2"/>
    <property type="match status" value="1"/>
</dbReference>
<accession>A0ABX1QB36</accession>
<evidence type="ECO:0000313" key="4">
    <source>
        <dbReference type="Proteomes" id="UP000648984"/>
    </source>
</evidence>
<evidence type="ECO:0000259" key="2">
    <source>
        <dbReference type="SMART" id="SM00014"/>
    </source>
</evidence>
<protein>
    <submittedName>
        <fullName evidence="3">Phosphatase PAP2 family protein</fullName>
    </submittedName>
</protein>
<reference evidence="3 4" key="1">
    <citation type="submission" date="2019-12" db="EMBL/GenBank/DDBJ databases">
        <title>Comparative genomics gives insights into the taxonomy of the Azoarcus-Aromatoleum group and reveals separate origins of nif in the plant-associated Azoarcus and non-plant-associated Aromatoleum sub-groups.</title>
        <authorList>
            <person name="Lafos M."/>
            <person name="Maluk M."/>
            <person name="Batista M."/>
            <person name="Junghare M."/>
            <person name="Carmona M."/>
            <person name="Faoro H."/>
            <person name="Cruz L.M."/>
            <person name="Battistoni F."/>
            <person name="De Souza E."/>
            <person name="Pedrosa F."/>
            <person name="Chen W.-M."/>
            <person name="Poole P.S."/>
            <person name="Dixon R.A."/>
            <person name="James E.K."/>
        </authorList>
    </citation>
    <scope>NUCLEOTIDE SEQUENCE [LARGE SCALE GENOMIC DNA]</scope>
    <source>
        <strain evidence="3 4">22Lin</strain>
    </source>
</reference>
<keyword evidence="1" id="KW-0812">Transmembrane</keyword>
<comment type="caution">
    <text evidence="3">The sequence shown here is derived from an EMBL/GenBank/DDBJ whole genome shotgun (WGS) entry which is preliminary data.</text>
</comment>
<feature type="transmembrane region" description="Helical" evidence="1">
    <location>
        <begin position="55"/>
        <end position="77"/>
    </location>
</feature>
<dbReference type="InterPro" id="IPR036938">
    <property type="entry name" value="PAP2/HPO_sf"/>
</dbReference>
<keyword evidence="4" id="KW-1185">Reference proteome</keyword>
<feature type="transmembrane region" description="Helical" evidence="1">
    <location>
        <begin position="15"/>
        <end position="34"/>
    </location>
</feature>